<proteinExistence type="predicted"/>
<dbReference type="Proteomes" id="UP001603857">
    <property type="component" value="Unassembled WGS sequence"/>
</dbReference>
<dbReference type="SUPFAM" id="SSF50630">
    <property type="entry name" value="Acid proteases"/>
    <property type="match status" value="1"/>
</dbReference>
<keyword evidence="3" id="KW-1185">Reference proteome</keyword>
<dbReference type="EMBL" id="JBGMDY010000008">
    <property type="protein sequence ID" value="KAL2325017.1"/>
    <property type="molecule type" value="Genomic_DNA"/>
</dbReference>
<organism evidence="2 3">
    <name type="scientific">Flemingia macrophylla</name>
    <dbReference type="NCBI Taxonomy" id="520843"/>
    <lineage>
        <taxon>Eukaryota</taxon>
        <taxon>Viridiplantae</taxon>
        <taxon>Streptophyta</taxon>
        <taxon>Embryophyta</taxon>
        <taxon>Tracheophyta</taxon>
        <taxon>Spermatophyta</taxon>
        <taxon>Magnoliopsida</taxon>
        <taxon>eudicotyledons</taxon>
        <taxon>Gunneridae</taxon>
        <taxon>Pentapetalae</taxon>
        <taxon>rosids</taxon>
        <taxon>fabids</taxon>
        <taxon>Fabales</taxon>
        <taxon>Fabaceae</taxon>
        <taxon>Papilionoideae</taxon>
        <taxon>50 kb inversion clade</taxon>
        <taxon>NPAAA clade</taxon>
        <taxon>indigoferoid/millettioid clade</taxon>
        <taxon>Phaseoleae</taxon>
        <taxon>Flemingia</taxon>
    </lineage>
</organism>
<reference evidence="2 3" key="1">
    <citation type="submission" date="2024-08" db="EMBL/GenBank/DDBJ databases">
        <title>Insights into the chromosomal genome structure of Flemingia macrophylla.</title>
        <authorList>
            <person name="Ding Y."/>
            <person name="Zhao Y."/>
            <person name="Bi W."/>
            <person name="Wu M."/>
            <person name="Zhao G."/>
            <person name="Gong Y."/>
            <person name="Li W."/>
            <person name="Zhang P."/>
        </authorList>
    </citation>
    <scope>NUCLEOTIDE SEQUENCE [LARGE SCALE GENOMIC DNA]</scope>
    <source>
        <strain evidence="2">DYQJB</strain>
        <tissue evidence="2">Leaf</tissue>
    </source>
</reference>
<evidence type="ECO:0000259" key="1">
    <source>
        <dbReference type="Pfam" id="PF14541"/>
    </source>
</evidence>
<protein>
    <recommendedName>
        <fullName evidence="1">Xylanase inhibitor C-terminal domain-containing protein</fullName>
    </recommendedName>
</protein>
<gene>
    <name evidence="2" type="ORF">Fmac_024075</name>
</gene>
<sequence>METTPSKGTKTNVVTYTPFSKNENAAFGAYYYVTLRRIIVGGKGVRVPRKLLETDVSNDGGFIVNSGSVFTFMERPIYDMVARELRRLRPAPSWARVLLFLFQVAAERCRFPKWQWWVQRPNNVEERGVAGVQSEE</sequence>
<evidence type="ECO:0000313" key="3">
    <source>
        <dbReference type="Proteomes" id="UP001603857"/>
    </source>
</evidence>
<dbReference type="InterPro" id="IPR021109">
    <property type="entry name" value="Peptidase_aspartic_dom_sf"/>
</dbReference>
<dbReference type="AlphaFoldDB" id="A0ABD1LNB8"/>
<dbReference type="InterPro" id="IPR032799">
    <property type="entry name" value="TAXi_C"/>
</dbReference>
<dbReference type="Gene3D" id="2.40.70.10">
    <property type="entry name" value="Acid Proteases"/>
    <property type="match status" value="1"/>
</dbReference>
<dbReference type="Pfam" id="PF14541">
    <property type="entry name" value="TAXi_C"/>
    <property type="match status" value="1"/>
</dbReference>
<accession>A0ABD1LNB8</accession>
<feature type="domain" description="Xylanase inhibitor C-terminal" evidence="1">
    <location>
        <begin position="31"/>
        <end position="90"/>
    </location>
</feature>
<comment type="caution">
    <text evidence="2">The sequence shown here is derived from an EMBL/GenBank/DDBJ whole genome shotgun (WGS) entry which is preliminary data.</text>
</comment>
<evidence type="ECO:0000313" key="2">
    <source>
        <dbReference type="EMBL" id="KAL2325017.1"/>
    </source>
</evidence>
<name>A0ABD1LNB8_9FABA</name>